<feature type="non-terminal residue" evidence="1">
    <location>
        <position position="50"/>
    </location>
</feature>
<reference evidence="1 2" key="1">
    <citation type="journal article" date="2019" name="Sci. Rep.">
        <title>Orb-weaving spider Araneus ventricosus genome elucidates the spidroin gene catalogue.</title>
        <authorList>
            <person name="Kono N."/>
            <person name="Nakamura H."/>
            <person name="Ohtoshi R."/>
            <person name="Moran D.A.P."/>
            <person name="Shinohara A."/>
            <person name="Yoshida Y."/>
            <person name="Fujiwara M."/>
            <person name="Mori M."/>
            <person name="Tomita M."/>
            <person name="Arakawa K."/>
        </authorList>
    </citation>
    <scope>NUCLEOTIDE SEQUENCE [LARGE SCALE GENOMIC DNA]</scope>
</reference>
<protein>
    <submittedName>
        <fullName evidence="1">Uncharacterized protein</fullName>
    </submittedName>
</protein>
<dbReference type="EMBL" id="BGPR01204430">
    <property type="protein sequence ID" value="GBN26456.1"/>
    <property type="molecule type" value="Genomic_DNA"/>
</dbReference>
<gene>
    <name evidence="1" type="ORF">AVEN_50164_1</name>
</gene>
<name>A0A4Y2MLF4_ARAVE</name>
<sequence>MNQAGEKWSVRFSLWIGNNRTLERTLALSVPANSSFYRIMEFAAGVDNRF</sequence>
<dbReference type="OrthoDB" id="6418577at2759"/>
<comment type="caution">
    <text evidence="1">The sequence shown here is derived from an EMBL/GenBank/DDBJ whole genome shotgun (WGS) entry which is preliminary data.</text>
</comment>
<accession>A0A4Y2MLF4</accession>
<keyword evidence="2" id="KW-1185">Reference proteome</keyword>
<evidence type="ECO:0000313" key="2">
    <source>
        <dbReference type="Proteomes" id="UP000499080"/>
    </source>
</evidence>
<dbReference type="Proteomes" id="UP000499080">
    <property type="component" value="Unassembled WGS sequence"/>
</dbReference>
<proteinExistence type="predicted"/>
<dbReference type="AlphaFoldDB" id="A0A4Y2MLF4"/>
<organism evidence="1 2">
    <name type="scientific">Araneus ventricosus</name>
    <name type="common">Orbweaver spider</name>
    <name type="synonym">Epeira ventricosa</name>
    <dbReference type="NCBI Taxonomy" id="182803"/>
    <lineage>
        <taxon>Eukaryota</taxon>
        <taxon>Metazoa</taxon>
        <taxon>Ecdysozoa</taxon>
        <taxon>Arthropoda</taxon>
        <taxon>Chelicerata</taxon>
        <taxon>Arachnida</taxon>
        <taxon>Araneae</taxon>
        <taxon>Araneomorphae</taxon>
        <taxon>Entelegynae</taxon>
        <taxon>Araneoidea</taxon>
        <taxon>Araneidae</taxon>
        <taxon>Araneus</taxon>
    </lineage>
</organism>
<evidence type="ECO:0000313" key="1">
    <source>
        <dbReference type="EMBL" id="GBN26456.1"/>
    </source>
</evidence>